<dbReference type="InterPro" id="IPR050491">
    <property type="entry name" value="AmpC-like"/>
</dbReference>
<name>A0ABV3JQS1_STRON</name>
<dbReference type="EC" id="3.-.-.-" evidence="2"/>
<organism evidence="2 3">
    <name type="scientific">Streptomyces orinoci</name>
    <name type="common">Streptoverticillium orinoci</name>
    <dbReference type="NCBI Taxonomy" id="67339"/>
    <lineage>
        <taxon>Bacteria</taxon>
        <taxon>Bacillati</taxon>
        <taxon>Actinomycetota</taxon>
        <taxon>Actinomycetes</taxon>
        <taxon>Kitasatosporales</taxon>
        <taxon>Streptomycetaceae</taxon>
        <taxon>Streptomyces</taxon>
    </lineage>
</organism>
<evidence type="ECO:0000313" key="3">
    <source>
        <dbReference type="Proteomes" id="UP001552594"/>
    </source>
</evidence>
<dbReference type="PANTHER" id="PTHR46825">
    <property type="entry name" value="D-ALANYL-D-ALANINE-CARBOXYPEPTIDASE/ENDOPEPTIDASE AMPH"/>
    <property type="match status" value="1"/>
</dbReference>
<dbReference type="Pfam" id="PF00144">
    <property type="entry name" value="Beta-lactamase"/>
    <property type="match status" value="1"/>
</dbReference>
<dbReference type="SUPFAM" id="SSF56601">
    <property type="entry name" value="beta-lactamase/transpeptidase-like"/>
    <property type="match status" value="1"/>
</dbReference>
<dbReference type="InterPro" id="IPR012338">
    <property type="entry name" value="Beta-lactam/transpept-like"/>
</dbReference>
<dbReference type="PANTHER" id="PTHR46825:SF8">
    <property type="entry name" value="BETA-LACTAMASE-RELATED"/>
    <property type="match status" value="1"/>
</dbReference>
<comment type="caution">
    <text evidence="2">The sequence shown here is derived from an EMBL/GenBank/DDBJ whole genome shotgun (WGS) entry which is preliminary data.</text>
</comment>
<dbReference type="InterPro" id="IPR001466">
    <property type="entry name" value="Beta-lactam-related"/>
</dbReference>
<dbReference type="GO" id="GO:0016787">
    <property type="term" value="F:hydrolase activity"/>
    <property type="evidence" value="ECO:0007669"/>
    <property type="project" value="UniProtKB-KW"/>
</dbReference>
<evidence type="ECO:0000313" key="2">
    <source>
        <dbReference type="EMBL" id="MEV5505140.1"/>
    </source>
</evidence>
<dbReference type="EMBL" id="JBFAUK010000001">
    <property type="protein sequence ID" value="MEV5505140.1"/>
    <property type="molecule type" value="Genomic_DNA"/>
</dbReference>
<proteinExistence type="predicted"/>
<keyword evidence="2" id="KW-0378">Hydrolase</keyword>
<dbReference type="Proteomes" id="UP001552594">
    <property type="component" value="Unassembled WGS sequence"/>
</dbReference>
<feature type="domain" description="Beta-lactamase-related" evidence="1">
    <location>
        <begin position="30"/>
        <end position="258"/>
    </location>
</feature>
<accession>A0ABV3JQS1</accession>
<evidence type="ECO:0000259" key="1">
    <source>
        <dbReference type="Pfam" id="PF00144"/>
    </source>
</evidence>
<reference evidence="2 3" key="1">
    <citation type="submission" date="2024-06" db="EMBL/GenBank/DDBJ databases">
        <title>The Natural Products Discovery Center: Release of the First 8490 Sequenced Strains for Exploring Actinobacteria Biosynthetic Diversity.</title>
        <authorList>
            <person name="Kalkreuter E."/>
            <person name="Kautsar S.A."/>
            <person name="Yang D."/>
            <person name="Bader C.D."/>
            <person name="Teijaro C.N."/>
            <person name="Fluegel L."/>
            <person name="Davis C.M."/>
            <person name="Simpson J.R."/>
            <person name="Lauterbach L."/>
            <person name="Steele A.D."/>
            <person name="Gui C."/>
            <person name="Meng S."/>
            <person name="Li G."/>
            <person name="Viehrig K."/>
            <person name="Ye F."/>
            <person name="Su P."/>
            <person name="Kiefer A.F."/>
            <person name="Nichols A."/>
            <person name="Cepeda A.J."/>
            <person name="Yan W."/>
            <person name="Fan B."/>
            <person name="Jiang Y."/>
            <person name="Adhikari A."/>
            <person name="Zheng C.-J."/>
            <person name="Schuster L."/>
            <person name="Cowan T.M."/>
            <person name="Smanski M.J."/>
            <person name="Chevrette M.G."/>
            <person name="De Carvalho L.P.S."/>
            <person name="Shen B."/>
        </authorList>
    </citation>
    <scope>NUCLEOTIDE SEQUENCE [LARGE SCALE GENOMIC DNA]</scope>
    <source>
        <strain evidence="2 3">NPDC052347</strain>
    </source>
</reference>
<sequence>MTPPDEVRRPAWDRTPTCVLSPAGTEVRYGHDPDAFVEIGSLSKVLTGTLLARLATQGVLSPDDPLERWLDTTPATGITLHRLATHTSGLPRLPPGIRPFDPYRAFTEQALRGLLPRLDTLRTAEPGAHELYSNFGYAVLGYALATAGGRPYPELLDELVLAPLGLSGLVSHAPPGDRQLLPKGLLGRPRRPWTMTGAILPAGGLWATPRAVARLLTGLLLDRTLGDPAPSWQRTRALTWHNGATGTASVFAGAFPDGRWIVVHRLGGRHQVTDRMAIERLRAMARS</sequence>
<keyword evidence="3" id="KW-1185">Reference proteome</keyword>
<gene>
    <name evidence="2" type="ORF">AB0L16_01495</name>
</gene>
<dbReference type="RefSeq" id="WP_109281178.1">
    <property type="nucleotide sequence ID" value="NZ_JBFAUK010000001.1"/>
</dbReference>
<dbReference type="Gene3D" id="3.40.710.10">
    <property type="entry name" value="DD-peptidase/beta-lactamase superfamily"/>
    <property type="match status" value="1"/>
</dbReference>
<protein>
    <submittedName>
        <fullName evidence="2">Serine hydrolase</fullName>
        <ecNumber evidence="2">3.-.-.-</ecNumber>
    </submittedName>
</protein>